<keyword evidence="2" id="KW-1185">Reference proteome</keyword>
<organism evidence="2 3">
    <name type="scientific">Plectus sambesii</name>
    <dbReference type="NCBI Taxonomy" id="2011161"/>
    <lineage>
        <taxon>Eukaryota</taxon>
        <taxon>Metazoa</taxon>
        <taxon>Ecdysozoa</taxon>
        <taxon>Nematoda</taxon>
        <taxon>Chromadorea</taxon>
        <taxon>Plectida</taxon>
        <taxon>Plectina</taxon>
        <taxon>Plectoidea</taxon>
        <taxon>Plectidae</taxon>
        <taxon>Plectus</taxon>
    </lineage>
</organism>
<dbReference type="Pfam" id="PF14534">
    <property type="entry name" value="DUF4440"/>
    <property type="match status" value="1"/>
</dbReference>
<dbReference type="WBParaSite" id="PSAMB.scaffold1602size29515.g13958.t1">
    <property type="protein sequence ID" value="PSAMB.scaffold1602size29515.g13958.t1"/>
    <property type="gene ID" value="PSAMB.scaffold1602size29515.g13958"/>
</dbReference>
<dbReference type="AlphaFoldDB" id="A0A914V7L3"/>
<evidence type="ECO:0000259" key="1">
    <source>
        <dbReference type="Pfam" id="PF14534"/>
    </source>
</evidence>
<name>A0A914V7L3_9BILA</name>
<dbReference type="Gene3D" id="3.10.450.50">
    <property type="match status" value="1"/>
</dbReference>
<evidence type="ECO:0000313" key="3">
    <source>
        <dbReference type="WBParaSite" id="PSAMB.scaffold1602size29515.g13958.t1"/>
    </source>
</evidence>
<dbReference type="Proteomes" id="UP000887566">
    <property type="component" value="Unplaced"/>
</dbReference>
<evidence type="ECO:0000313" key="2">
    <source>
        <dbReference type="Proteomes" id="UP000887566"/>
    </source>
</evidence>
<sequence>MFRELHTRVLSAYHESTPLKTFKGNHYVQRFYRRVARLTYQFNVVKESGGLLVFMEGSIESLTDTIASLTEASNECDPTRVIAFYSEEAVMYDERGGQVVVGKSDIEQYWAITLELAIARGRPLMERNNLQFIMDGDYILCRGTYVWPRMHNGRYLHKWQYQSDGWRLVAHYFAIETILADSPLPIENLEEE</sequence>
<dbReference type="InterPro" id="IPR027843">
    <property type="entry name" value="DUF4440"/>
</dbReference>
<feature type="domain" description="DUF4440" evidence="1">
    <location>
        <begin position="66"/>
        <end position="168"/>
    </location>
</feature>
<proteinExistence type="predicted"/>
<dbReference type="SUPFAM" id="SSF54427">
    <property type="entry name" value="NTF2-like"/>
    <property type="match status" value="1"/>
</dbReference>
<reference evidence="3" key="1">
    <citation type="submission" date="2022-11" db="UniProtKB">
        <authorList>
            <consortium name="WormBaseParasite"/>
        </authorList>
    </citation>
    <scope>IDENTIFICATION</scope>
</reference>
<protein>
    <submittedName>
        <fullName evidence="3">DUF4440 domain-containing protein</fullName>
    </submittedName>
</protein>
<accession>A0A914V7L3</accession>
<dbReference type="InterPro" id="IPR032710">
    <property type="entry name" value="NTF2-like_dom_sf"/>
</dbReference>